<comment type="caution">
    <text evidence="7">The sequence shown here is derived from an EMBL/GenBank/DDBJ whole genome shotgun (WGS) entry which is preliminary data.</text>
</comment>
<dbReference type="InterPro" id="IPR012001">
    <property type="entry name" value="Thiamin_PyroP_enz_TPP-bd_dom"/>
</dbReference>
<evidence type="ECO:0000259" key="4">
    <source>
        <dbReference type="Pfam" id="PF00205"/>
    </source>
</evidence>
<dbReference type="InterPro" id="IPR011766">
    <property type="entry name" value="TPP_enzyme_TPP-bd"/>
</dbReference>
<dbReference type="GO" id="GO:0030976">
    <property type="term" value="F:thiamine pyrophosphate binding"/>
    <property type="evidence" value="ECO:0007669"/>
    <property type="project" value="InterPro"/>
</dbReference>
<dbReference type="RefSeq" id="WP_115467125.1">
    <property type="nucleotide sequence ID" value="NZ_QKRA01000002.1"/>
</dbReference>
<evidence type="ECO:0000256" key="2">
    <source>
        <dbReference type="ARBA" id="ARBA00023052"/>
    </source>
</evidence>
<dbReference type="CDD" id="cd02002">
    <property type="entry name" value="TPP_BFDC"/>
    <property type="match status" value="1"/>
</dbReference>
<dbReference type="InterPro" id="IPR045229">
    <property type="entry name" value="TPP_enz"/>
</dbReference>
<dbReference type="Pfam" id="PF00205">
    <property type="entry name" value="TPP_enzyme_M"/>
    <property type="match status" value="1"/>
</dbReference>
<organism evidence="7 8">
    <name type="scientific">Marinomonas piezotolerans</name>
    <dbReference type="NCBI Taxonomy" id="2213058"/>
    <lineage>
        <taxon>Bacteria</taxon>
        <taxon>Pseudomonadati</taxon>
        <taxon>Pseudomonadota</taxon>
        <taxon>Gammaproteobacteria</taxon>
        <taxon>Oceanospirillales</taxon>
        <taxon>Oceanospirillaceae</taxon>
        <taxon>Marinomonas</taxon>
    </lineage>
</organism>
<dbReference type="InterPro" id="IPR012000">
    <property type="entry name" value="Thiamin_PyroP_enz_cen_dom"/>
</dbReference>
<evidence type="ECO:0000259" key="5">
    <source>
        <dbReference type="Pfam" id="PF02775"/>
    </source>
</evidence>
<dbReference type="GO" id="GO:0000287">
    <property type="term" value="F:magnesium ion binding"/>
    <property type="evidence" value="ECO:0007669"/>
    <property type="project" value="InterPro"/>
</dbReference>
<name>A0A370UBF5_9GAMM</name>
<dbReference type="PANTHER" id="PTHR18968">
    <property type="entry name" value="THIAMINE PYROPHOSPHATE ENZYMES"/>
    <property type="match status" value="1"/>
</dbReference>
<proteinExistence type="inferred from homology"/>
<dbReference type="AlphaFoldDB" id="A0A370UBF5"/>
<evidence type="ECO:0000313" key="8">
    <source>
        <dbReference type="Proteomes" id="UP000254326"/>
    </source>
</evidence>
<dbReference type="NCBIfam" id="NF005485">
    <property type="entry name" value="PRK07092.1"/>
    <property type="match status" value="1"/>
</dbReference>
<feature type="domain" description="Thiamine pyrophosphate enzyme N-terminal TPP-binding" evidence="6">
    <location>
        <begin position="3"/>
        <end position="116"/>
    </location>
</feature>
<dbReference type="Gene3D" id="3.40.50.970">
    <property type="match status" value="2"/>
</dbReference>
<reference evidence="7 8" key="1">
    <citation type="submission" date="2018-06" db="EMBL/GenBank/DDBJ databases">
        <title>Marinomonas sp. YLB-05 draft genome sequence.</title>
        <authorList>
            <person name="Yu L."/>
            <person name="Tang X."/>
        </authorList>
    </citation>
    <scope>NUCLEOTIDE SEQUENCE [LARGE SCALE GENOMIC DNA]</scope>
    <source>
        <strain evidence="7 8">YLB-05</strain>
    </source>
</reference>
<dbReference type="Proteomes" id="UP000254326">
    <property type="component" value="Unassembled WGS sequence"/>
</dbReference>
<dbReference type="SUPFAM" id="SSF52467">
    <property type="entry name" value="DHS-like NAD/FAD-binding domain"/>
    <property type="match status" value="1"/>
</dbReference>
<dbReference type="GO" id="GO:0003984">
    <property type="term" value="F:acetolactate synthase activity"/>
    <property type="evidence" value="ECO:0007669"/>
    <property type="project" value="TreeGrafter"/>
</dbReference>
<gene>
    <name evidence="7" type="ORF">DN730_05595</name>
</gene>
<feature type="domain" description="Thiamine pyrophosphate enzyme TPP-binding" evidence="5">
    <location>
        <begin position="383"/>
        <end position="521"/>
    </location>
</feature>
<dbReference type="PANTHER" id="PTHR18968:SF133">
    <property type="entry name" value="BENZOYLFORMATE DECARBOXYLASE"/>
    <property type="match status" value="1"/>
</dbReference>
<sequence length="528" mass="56621">MPTVRSATYDLLRANKITKVFGNPGSNELPFLKDFPQDFEYILGLHEGGVVGMADGFSLVSGLPGLVNLHAASGTGNAMGALTNAWYSHSPLVVTAGQQARPLMGVEAMLSNVDAAQLPKPLVKWSYEPSWSGDVPRAISQAIHMATQPAKGPVYVSIPHDDWAQEVDEDVALLAQRSISTAGCASPEQIQQLIDRIDQASSPVLIVGPDVDAYQTNEQVVALAEKIAAPAWVAPSAPRCPFPNRHSHFRGVLPAAIAGITHKLSEHDLVIVIGAPVFRYHQHAPGRYLPENAKLVHITCDLQEAARAPMGDALIGDIKRIVDSILQGVQKTDRPSPAPLAWPDVYPATTSGPLAPEEVFDDLNELAPKNAIYVKESTSTVTAFWQRVEMSHPSSYFFPASGGLGFGMPAAVGAQLATDRQVIAVIGDGSANYSITALWTAAQYKIPVIFIILKNGTYGALRWFSKLLEAETSPGLDVPGLDFKSIAKGYGVEAVVTNTRAEFRDTFQEALKAKGPILIEVPTTTIEP</sequence>
<dbReference type="CDD" id="cd07035">
    <property type="entry name" value="TPP_PYR_POX_like"/>
    <property type="match status" value="1"/>
</dbReference>
<comment type="similarity">
    <text evidence="1 3">Belongs to the TPP enzyme family.</text>
</comment>
<dbReference type="InterPro" id="IPR029035">
    <property type="entry name" value="DHS-like_NAD/FAD-binding_dom"/>
</dbReference>
<feature type="domain" description="Thiamine pyrophosphate enzyme central" evidence="4">
    <location>
        <begin position="190"/>
        <end position="323"/>
    </location>
</feature>
<dbReference type="Pfam" id="PF02775">
    <property type="entry name" value="TPP_enzyme_C"/>
    <property type="match status" value="1"/>
</dbReference>
<dbReference type="GO" id="GO:0050660">
    <property type="term" value="F:flavin adenine dinucleotide binding"/>
    <property type="evidence" value="ECO:0007669"/>
    <property type="project" value="TreeGrafter"/>
</dbReference>
<protein>
    <submittedName>
        <fullName evidence="7">Benzoylformate decarboxylase</fullName>
    </submittedName>
</protein>
<dbReference type="OrthoDB" id="9773408at2"/>
<dbReference type="Gene3D" id="3.40.50.1220">
    <property type="entry name" value="TPP-binding domain"/>
    <property type="match status" value="1"/>
</dbReference>
<dbReference type="Pfam" id="PF02776">
    <property type="entry name" value="TPP_enzyme_N"/>
    <property type="match status" value="1"/>
</dbReference>
<dbReference type="SUPFAM" id="SSF52518">
    <property type="entry name" value="Thiamin diphosphate-binding fold (THDP-binding)"/>
    <property type="match status" value="2"/>
</dbReference>
<keyword evidence="8" id="KW-1185">Reference proteome</keyword>
<evidence type="ECO:0000259" key="6">
    <source>
        <dbReference type="Pfam" id="PF02776"/>
    </source>
</evidence>
<dbReference type="InterPro" id="IPR029061">
    <property type="entry name" value="THDP-binding"/>
</dbReference>
<dbReference type="GO" id="GO:0019752">
    <property type="term" value="P:carboxylic acid metabolic process"/>
    <property type="evidence" value="ECO:0007669"/>
    <property type="project" value="UniProtKB-ARBA"/>
</dbReference>
<evidence type="ECO:0000256" key="3">
    <source>
        <dbReference type="RuleBase" id="RU362132"/>
    </source>
</evidence>
<dbReference type="EMBL" id="QKRA01000002">
    <property type="protein sequence ID" value="RDL45088.1"/>
    <property type="molecule type" value="Genomic_DNA"/>
</dbReference>
<accession>A0A370UBF5</accession>
<evidence type="ECO:0000313" key="7">
    <source>
        <dbReference type="EMBL" id="RDL45088.1"/>
    </source>
</evidence>
<evidence type="ECO:0000256" key="1">
    <source>
        <dbReference type="ARBA" id="ARBA00007812"/>
    </source>
</evidence>
<keyword evidence="2 3" id="KW-0786">Thiamine pyrophosphate</keyword>